<dbReference type="AlphaFoldDB" id="A0A0A2B8V4"/>
<gene>
    <name evidence="1" type="ORF">EV02_1905</name>
</gene>
<name>A0A0A2B8V4_PROMR</name>
<dbReference type="STRING" id="59926.EV02_1905"/>
<dbReference type="Proteomes" id="UP000030345">
    <property type="component" value="Unassembled WGS sequence"/>
</dbReference>
<protein>
    <submittedName>
        <fullName evidence="1">Uncharacterized protein</fullName>
    </submittedName>
</protein>
<sequence>MCTFSESPKILEPPLEPLSHLRMQTIKKRVGRLARITWFLRVGVAGFEPAT</sequence>
<dbReference type="EMBL" id="JNAS01000002">
    <property type="protein sequence ID" value="KGG09225.1"/>
    <property type="molecule type" value="Genomic_DNA"/>
</dbReference>
<proteinExistence type="predicted"/>
<comment type="caution">
    <text evidence="1">The sequence shown here is derived from an EMBL/GenBank/DDBJ whole genome shotgun (WGS) entry which is preliminary data.</text>
</comment>
<organism evidence="1 2">
    <name type="scientific">Prochlorococcus marinus str. SB</name>
    <dbReference type="NCBI Taxonomy" id="59926"/>
    <lineage>
        <taxon>Bacteria</taxon>
        <taxon>Bacillati</taxon>
        <taxon>Cyanobacteriota</taxon>
        <taxon>Cyanophyceae</taxon>
        <taxon>Synechococcales</taxon>
        <taxon>Prochlorococcaceae</taxon>
        <taxon>Prochlorococcus</taxon>
    </lineage>
</organism>
<accession>A0A0A2B8V4</accession>
<reference evidence="2" key="1">
    <citation type="journal article" date="2014" name="Sci. Data">
        <title>Genomes of diverse isolates of the marine cyanobacterium Prochlorococcus.</title>
        <authorList>
            <person name="Biller S."/>
            <person name="Berube P."/>
            <person name="Thompson J."/>
            <person name="Kelly L."/>
            <person name="Roggensack S."/>
            <person name="Awad L."/>
            <person name="Roache-Johnson K."/>
            <person name="Ding H."/>
            <person name="Giovannoni S.J."/>
            <person name="Moore L.R."/>
            <person name="Chisholm S.W."/>
        </authorList>
    </citation>
    <scope>NUCLEOTIDE SEQUENCE [LARGE SCALE GENOMIC DNA]</scope>
    <source>
        <strain evidence="2">SB</strain>
    </source>
</reference>
<evidence type="ECO:0000313" key="2">
    <source>
        <dbReference type="Proteomes" id="UP000030345"/>
    </source>
</evidence>
<evidence type="ECO:0000313" key="1">
    <source>
        <dbReference type="EMBL" id="KGG09225.1"/>
    </source>
</evidence>